<dbReference type="AlphaFoldDB" id="A0A8S4EYJ3"/>
<accession>A0A8S4EYJ3</accession>
<dbReference type="PANTHER" id="PTHR11311">
    <property type="entry name" value="SPONDIN"/>
    <property type="match status" value="1"/>
</dbReference>
<feature type="compositionally biased region" description="Acidic residues" evidence="3">
    <location>
        <begin position="450"/>
        <end position="460"/>
    </location>
</feature>
<dbReference type="FunFam" id="2.60.40.2130:FF:000002">
    <property type="entry name" value="Putative Spondin-1"/>
    <property type="match status" value="1"/>
</dbReference>
<sequence>MNFHKSMWFVKTFVVLIISETVQSFRCDRRPYGSTMQATPPDGRFELTVVGIKDSYIPEQLYRVKLSETDGESRFTLFVISAEGDLKPDERNPRRLISQDPGELRPQDPLEAKFSDRCPYSVEQANSGFKEAVEVYWQAPPSNSGCVTLRAMVAENENVWYEDGGPLTARICEDVQQPDDVTPQLNYECSVCDEAKYEVSFTGIWSRNTHPPQFPENDWVPRYSDLVGASHSADFVLWAPGTLATPGMRDLAEHANTTQLEAEIREKIGDGVRTVIKGKGHSYRKMKSTTYSFFRADKVNHLITTAVSIYPSPDWFLGVTRFELCQQDNTWIQKRELNLYPWDAGTDSGVSYESANIATFPQDAVSRVQMSSYDKNSPFYEIDMKDLQPFGKLEIKLIRTYHKECAEGEADGGEGVGKEEDKGEELPSGPEPEEPSRYHNPDDSGREAPIEQDPEADEECPISQWQEWSACEGRCVRGRVRGYRWRERYHLVDGVPVEKFDPEVKWSSKKEVPEACKEAYEVFEREECEDDCSAEKKDILVCAKLDEKIECDRRPLGAKTYPLPSDNRFALKISGLENEYIPDKEYPITLYSRDNISTFIAFTISAREDEILNGKNGRPLHLHPGRIFPSRYSDEGMISPNCNNTVIQANINPKYHVEASWRAPPKDNKCVTIYALVAVKYDVWYDYDGPLSKRVCEDRRKAADMPPIINDDNCNVCEDAKFQLTFEGTWSFNTHEFMFPKTPGVARFSDIVGASHGNGFCLYKLNKMATEGLKMLAEQGNTTQLEQEVQQELGNKVRTIIKATEPPSPSMSTSAVFRAGPNHHRVSMVAAIIPSPDWFLGVADFELCSIETKYWAENLTLNLYPIDAGTDSGMDFESPNEGTMPPKPISLAVINREALKDDEKKKPFAKLHIKLLKTYSNPACKDYEEENEVPSYGGEDSTSRDYVTYTNYKDNFEPPQYTTSSEEPSMPDGPSDPDCPVQWEKWLSCEGECQDGVLRGYRSRLGNHVVDGVPVGKYANDWEKWLSCEGECREGVLRGYRSRLGNHVVDGVPVGKYANDVSISY</sequence>
<feature type="domain" description="Reelin" evidence="5">
    <location>
        <begin position="12"/>
        <end position="184"/>
    </location>
</feature>
<feature type="region of interest" description="Disordered" evidence="3">
    <location>
        <begin position="408"/>
        <end position="461"/>
    </location>
</feature>
<keyword evidence="4" id="KW-0732">Signal</keyword>
<reference evidence="7" key="1">
    <citation type="submission" date="2020-11" db="EMBL/GenBank/DDBJ databases">
        <authorList>
            <person name="Whiteford S."/>
        </authorList>
    </citation>
    <scope>NUCLEOTIDE SEQUENCE</scope>
</reference>
<name>A0A8S4EYJ3_PLUXY</name>
<dbReference type="NCBIfam" id="NF038123">
    <property type="entry name" value="NF038123_dom"/>
    <property type="match status" value="2"/>
</dbReference>
<evidence type="ECO:0000313" key="7">
    <source>
        <dbReference type="EMBL" id="CAG9119678.1"/>
    </source>
</evidence>
<dbReference type="InterPro" id="IPR038678">
    <property type="entry name" value="Spondin_N_sf"/>
</dbReference>
<dbReference type="GO" id="GO:0031012">
    <property type="term" value="C:extracellular matrix"/>
    <property type="evidence" value="ECO:0007669"/>
    <property type="project" value="TreeGrafter"/>
</dbReference>
<gene>
    <name evidence="7" type="ORF">PLXY2_LOCUS6846</name>
</gene>
<dbReference type="GO" id="GO:0007155">
    <property type="term" value="P:cell adhesion"/>
    <property type="evidence" value="ECO:0007669"/>
    <property type="project" value="TreeGrafter"/>
</dbReference>
<feature type="domain" description="Spondin" evidence="6">
    <location>
        <begin position="710"/>
        <end position="907"/>
    </location>
</feature>
<feature type="signal peptide" evidence="4">
    <location>
        <begin position="1"/>
        <end position="24"/>
    </location>
</feature>
<dbReference type="InterPro" id="IPR002861">
    <property type="entry name" value="Reeler_dom"/>
</dbReference>
<dbReference type="InterPro" id="IPR009465">
    <property type="entry name" value="Spondin_N"/>
</dbReference>
<dbReference type="InterPro" id="IPR051418">
    <property type="entry name" value="Spondin/Thrombospondin_T1"/>
</dbReference>
<feature type="domain" description="Spondin" evidence="6">
    <location>
        <begin position="185"/>
        <end position="378"/>
    </location>
</feature>
<evidence type="ECO:0000256" key="2">
    <source>
        <dbReference type="ARBA" id="ARBA00023157"/>
    </source>
</evidence>
<keyword evidence="2" id="KW-1015">Disulfide bond</keyword>
<feature type="chain" id="PRO_5035786759" evidence="4">
    <location>
        <begin position="25"/>
        <end position="1065"/>
    </location>
</feature>
<evidence type="ECO:0000259" key="5">
    <source>
        <dbReference type="PROSITE" id="PS51019"/>
    </source>
</evidence>
<dbReference type="Proteomes" id="UP000653454">
    <property type="component" value="Unassembled WGS sequence"/>
</dbReference>
<protein>
    <submittedName>
        <fullName evidence="7">(diamondback moth) hypothetical protein</fullName>
    </submittedName>
</protein>
<evidence type="ECO:0000259" key="6">
    <source>
        <dbReference type="PROSITE" id="PS51020"/>
    </source>
</evidence>
<feature type="compositionally biased region" description="Basic and acidic residues" evidence="3">
    <location>
        <begin position="434"/>
        <end position="449"/>
    </location>
</feature>
<dbReference type="Pfam" id="PF06468">
    <property type="entry name" value="Spond_N"/>
    <property type="match status" value="2"/>
</dbReference>
<evidence type="ECO:0000313" key="8">
    <source>
        <dbReference type="Proteomes" id="UP000653454"/>
    </source>
</evidence>
<evidence type="ECO:0000256" key="4">
    <source>
        <dbReference type="SAM" id="SignalP"/>
    </source>
</evidence>
<dbReference type="PROSITE" id="PS51020">
    <property type="entry name" value="SPONDIN"/>
    <property type="match status" value="2"/>
</dbReference>
<feature type="compositionally biased region" description="Basic and acidic residues" evidence="3">
    <location>
        <begin position="416"/>
        <end position="425"/>
    </location>
</feature>
<dbReference type="CDD" id="cd08544">
    <property type="entry name" value="Reeler"/>
    <property type="match status" value="2"/>
</dbReference>
<dbReference type="Gene3D" id="2.60.40.4060">
    <property type="entry name" value="Reeler domain"/>
    <property type="match status" value="2"/>
</dbReference>
<dbReference type="InterPro" id="IPR042307">
    <property type="entry name" value="Reeler_sf"/>
</dbReference>
<dbReference type="PROSITE" id="PS51019">
    <property type="entry name" value="REELIN"/>
    <property type="match status" value="2"/>
</dbReference>
<feature type="domain" description="Reelin" evidence="5">
    <location>
        <begin position="536"/>
        <end position="708"/>
    </location>
</feature>
<proteinExistence type="predicted"/>
<dbReference type="Pfam" id="PF02014">
    <property type="entry name" value="Reeler"/>
    <property type="match status" value="2"/>
</dbReference>
<comment type="caution">
    <text evidence="7">The sequence shown here is derived from an EMBL/GenBank/DDBJ whole genome shotgun (WGS) entry which is preliminary data.</text>
</comment>
<feature type="region of interest" description="Disordered" evidence="3">
    <location>
        <begin position="89"/>
        <end position="110"/>
    </location>
</feature>
<evidence type="ECO:0000256" key="1">
    <source>
        <dbReference type="ARBA" id="ARBA00022737"/>
    </source>
</evidence>
<evidence type="ECO:0000256" key="3">
    <source>
        <dbReference type="SAM" id="MobiDB-lite"/>
    </source>
</evidence>
<dbReference type="EMBL" id="CAJHNJ030000022">
    <property type="protein sequence ID" value="CAG9119678.1"/>
    <property type="molecule type" value="Genomic_DNA"/>
</dbReference>
<dbReference type="PANTHER" id="PTHR11311:SF16">
    <property type="entry name" value="SPONDIN-1"/>
    <property type="match status" value="1"/>
</dbReference>
<organism evidence="7 8">
    <name type="scientific">Plutella xylostella</name>
    <name type="common">Diamondback moth</name>
    <name type="synonym">Plutella maculipennis</name>
    <dbReference type="NCBI Taxonomy" id="51655"/>
    <lineage>
        <taxon>Eukaryota</taxon>
        <taxon>Metazoa</taxon>
        <taxon>Ecdysozoa</taxon>
        <taxon>Arthropoda</taxon>
        <taxon>Hexapoda</taxon>
        <taxon>Insecta</taxon>
        <taxon>Pterygota</taxon>
        <taxon>Neoptera</taxon>
        <taxon>Endopterygota</taxon>
        <taxon>Lepidoptera</taxon>
        <taxon>Glossata</taxon>
        <taxon>Ditrysia</taxon>
        <taxon>Yponomeutoidea</taxon>
        <taxon>Plutellidae</taxon>
        <taxon>Plutella</taxon>
    </lineage>
</organism>
<feature type="region of interest" description="Disordered" evidence="3">
    <location>
        <begin position="955"/>
        <end position="977"/>
    </location>
</feature>
<dbReference type="Gene3D" id="2.60.40.2130">
    <property type="entry name" value="F-spondin domain"/>
    <property type="match status" value="2"/>
</dbReference>
<keyword evidence="1" id="KW-0677">Repeat</keyword>
<keyword evidence="8" id="KW-1185">Reference proteome</keyword>